<evidence type="ECO:0000256" key="1">
    <source>
        <dbReference type="SAM" id="MobiDB-lite"/>
    </source>
</evidence>
<sequence length="342" mass="38064">MPTEHWGALSDDEDSNPWMPERCVPTSSKKPKLDELDQLDQLLPMDENVIIELNCSLITQTIEGNSNYLLNPCQMIPEVDFPPENVADLVNESKFQKPIWFIRTEDTSYSRGEPEEVPEISSNCARHILRKVMCGLLRLAGFTDCSETAVLLLTDATEEFLRGFISEYRRRCDNNAKLKKSTKMQLLPLEQASFALTGTSVTQVHNYYKHKVITRNRAEIAEFNGVLQEYYKLMKESQNSMIKHQQHNDFNGGDYLTFELQPGDDGGNSTTGSNSMGIVGEMTMQELGGGSTSSSISLSTMSNGQSQIISANGNAVSYSLQDGQSSTPNATLTSSSSYQSYE</sequence>
<gene>
    <name evidence="2" type="ORF">Dbus_chrXg1180</name>
</gene>
<dbReference type="Gene3D" id="1.10.20.10">
    <property type="entry name" value="Histone, subunit A"/>
    <property type="match status" value="1"/>
</dbReference>
<dbReference type="GO" id="GO:0046982">
    <property type="term" value="F:protein heterodimerization activity"/>
    <property type="evidence" value="ECO:0007669"/>
    <property type="project" value="InterPro"/>
</dbReference>
<evidence type="ECO:0000313" key="3">
    <source>
        <dbReference type="Proteomes" id="UP000494163"/>
    </source>
</evidence>
<dbReference type="PANTHER" id="PTHR28598">
    <property type="entry name" value="STAGA COMPLEX 65 SUBUNIT GAMMA"/>
    <property type="match status" value="1"/>
</dbReference>
<keyword evidence="3" id="KW-1185">Reference proteome</keyword>
<evidence type="ECO:0000313" key="2">
    <source>
        <dbReference type="EMBL" id="ALC49324.1"/>
    </source>
</evidence>
<dbReference type="PANTHER" id="PTHR28598:SF1">
    <property type="entry name" value="STAGA COMPLEX 65 SUBUNIT GAMMA"/>
    <property type="match status" value="1"/>
</dbReference>
<dbReference type="STRING" id="30019.A0A0M5J3E8"/>
<name>A0A0M5J3E8_DROBS</name>
<dbReference type="InterPro" id="IPR009072">
    <property type="entry name" value="Histone-fold"/>
</dbReference>
<dbReference type="GO" id="GO:0000124">
    <property type="term" value="C:SAGA complex"/>
    <property type="evidence" value="ECO:0007669"/>
    <property type="project" value="InterPro"/>
</dbReference>
<dbReference type="InterPro" id="IPR039460">
    <property type="entry name" value="SUPT7L/Spt7"/>
</dbReference>
<dbReference type="OrthoDB" id="7845034at2759"/>
<dbReference type="Proteomes" id="UP000494163">
    <property type="component" value="Chromosome X"/>
</dbReference>
<accession>A0A0M5J3E8</accession>
<reference evidence="2 3" key="1">
    <citation type="submission" date="2015-08" db="EMBL/GenBank/DDBJ databases">
        <title>Ancestral chromatin configuration constrains chromatin evolution on differentiating sex chromosomes in Drosophila.</title>
        <authorList>
            <person name="Zhou Q."/>
            <person name="Bachtrog D."/>
        </authorList>
    </citation>
    <scope>NUCLEOTIDE SEQUENCE [LARGE SCALE GENOMIC DNA]</scope>
    <source>
        <tissue evidence="2">Whole larvae</tissue>
    </source>
</reference>
<dbReference type="GO" id="GO:0003713">
    <property type="term" value="F:transcription coactivator activity"/>
    <property type="evidence" value="ECO:0007669"/>
    <property type="project" value="TreeGrafter"/>
</dbReference>
<proteinExistence type="predicted"/>
<dbReference type="EMBL" id="CP012528">
    <property type="protein sequence ID" value="ALC49324.1"/>
    <property type="molecule type" value="Genomic_DNA"/>
</dbReference>
<feature type="region of interest" description="Disordered" evidence="1">
    <location>
        <begin position="318"/>
        <end position="342"/>
    </location>
</feature>
<organism evidence="2 3">
    <name type="scientific">Drosophila busckii</name>
    <name type="common">Fruit fly</name>
    <dbReference type="NCBI Taxonomy" id="30019"/>
    <lineage>
        <taxon>Eukaryota</taxon>
        <taxon>Metazoa</taxon>
        <taxon>Ecdysozoa</taxon>
        <taxon>Arthropoda</taxon>
        <taxon>Hexapoda</taxon>
        <taxon>Insecta</taxon>
        <taxon>Pterygota</taxon>
        <taxon>Neoptera</taxon>
        <taxon>Endopterygota</taxon>
        <taxon>Diptera</taxon>
        <taxon>Brachycera</taxon>
        <taxon>Muscomorpha</taxon>
        <taxon>Ephydroidea</taxon>
        <taxon>Drosophilidae</taxon>
        <taxon>Drosophila</taxon>
    </lineage>
</organism>
<dbReference type="AlphaFoldDB" id="A0A0M5J3E8"/>
<protein>
    <submittedName>
        <fullName evidence="2">CG6506</fullName>
    </submittedName>
</protein>
<dbReference type="OMA" id="FQKPIWF"/>